<evidence type="ECO:0000256" key="6">
    <source>
        <dbReference type="ARBA" id="ARBA00022737"/>
    </source>
</evidence>
<dbReference type="GO" id="GO:0061630">
    <property type="term" value="F:ubiquitin protein ligase activity"/>
    <property type="evidence" value="ECO:0007669"/>
    <property type="project" value="UniProtKB-EC"/>
</dbReference>
<dbReference type="InterPro" id="IPR045840">
    <property type="entry name" value="Ariadne"/>
</dbReference>
<dbReference type="InterPro" id="IPR017907">
    <property type="entry name" value="Znf_RING_CS"/>
</dbReference>
<feature type="domain" description="RING-type" evidence="11">
    <location>
        <begin position="113"/>
        <end position="155"/>
    </location>
</feature>
<keyword evidence="7 10" id="KW-0863">Zinc-finger</keyword>
<dbReference type="WBParaSite" id="ACRNAN_scaffold1405.g13839.t1">
    <property type="protein sequence ID" value="ACRNAN_scaffold1405.g13839.t1"/>
    <property type="gene ID" value="ACRNAN_scaffold1405.g13839"/>
</dbReference>
<dbReference type="SUPFAM" id="SSF57850">
    <property type="entry name" value="RING/U-box"/>
    <property type="match status" value="3"/>
</dbReference>
<comment type="catalytic activity">
    <reaction evidence="1">
        <text>[E2 ubiquitin-conjugating enzyme]-S-ubiquitinyl-L-cysteine + [acceptor protein]-L-lysine = [E2 ubiquitin-conjugating enzyme]-L-cysteine + [acceptor protein]-N(6)-ubiquitinyl-L-lysine.</text>
        <dbReference type="EC" id="2.3.2.31"/>
    </reaction>
</comment>
<dbReference type="Proteomes" id="UP000887540">
    <property type="component" value="Unplaced"/>
</dbReference>
<sequence>MSKAERIQLSQDLALADGLDSPTGTIVRPVYQRLMSRDLIPEMHEITKKCSEVMGYPETICRILLHHYKWFDEKLLEKFYENYDNLDAFFKKFNLLNQPELLTELEDYDGEDCVICDQSTTMTCLECGHKFCYYCWNSYLEQQVKSQALPYITCPQYQCNVVLSDEVARKLMKKEATIKAYDNLIVRSFVESNRLMRWCPGKECGRIVKLMEGMPVLGDCIECECKFIFCFRCGLEWHEPMKCDLDKAWLKQVDDDKGTYLWLNSYTKDCSKCQTAIEKNGGCNHMTCRKCGHEFCWICLKDWASHSGNYDCNRYSENTDKHEGRFALERYLHYYNRFINHQNSLKLEDKLKNEVQKKMKFLQTQGFSFVETSFMLEAIKVLNQCRRTLMYTYGFAYYLEKSNQGNIFETNQSDLELATEQLSGFLEKDLTGWREENETLSDLKAKLAKFKCEVLDKTKYVFARRQTLLNHCTEGYENNYWEFVARN</sequence>
<dbReference type="PANTHER" id="PTHR11685">
    <property type="entry name" value="RBR FAMILY RING FINGER AND IBR DOMAIN-CONTAINING"/>
    <property type="match status" value="1"/>
</dbReference>
<dbReference type="GO" id="GO:0016567">
    <property type="term" value="P:protein ubiquitination"/>
    <property type="evidence" value="ECO:0007669"/>
    <property type="project" value="InterPro"/>
</dbReference>
<evidence type="ECO:0000256" key="9">
    <source>
        <dbReference type="ARBA" id="ARBA00022833"/>
    </source>
</evidence>
<keyword evidence="6" id="KW-0677">Repeat</keyword>
<evidence type="ECO:0000256" key="7">
    <source>
        <dbReference type="ARBA" id="ARBA00022771"/>
    </source>
</evidence>
<dbReference type="Pfam" id="PF19422">
    <property type="entry name" value="Ariadne"/>
    <property type="match status" value="1"/>
</dbReference>
<dbReference type="SMART" id="SM00647">
    <property type="entry name" value="IBR"/>
    <property type="match status" value="2"/>
</dbReference>
<comment type="similarity">
    <text evidence="2">Belongs to the RBR family. Ariadne subfamily.</text>
</comment>
<dbReference type="InterPro" id="IPR031127">
    <property type="entry name" value="E3_UB_ligase_RBR"/>
</dbReference>
<evidence type="ECO:0000259" key="11">
    <source>
        <dbReference type="PROSITE" id="PS50089"/>
    </source>
</evidence>
<dbReference type="InterPro" id="IPR044066">
    <property type="entry name" value="TRIAD_supradom"/>
</dbReference>
<dbReference type="Gene3D" id="1.20.120.1750">
    <property type="match status" value="1"/>
</dbReference>
<keyword evidence="5" id="KW-0479">Metal-binding</keyword>
<dbReference type="FunFam" id="1.20.120.1750:FF:000007">
    <property type="entry name" value="RBR-type E3 ubiquitin transferase"/>
    <property type="match status" value="1"/>
</dbReference>
<organism evidence="13 14">
    <name type="scientific">Acrobeloides nanus</name>
    <dbReference type="NCBI Taxonomy" id="290746"/>
    <lineage>
        <taxon>Eukaryota</taxon>
        <taxon>Metazoa</taxon>
        <taxon>Ecdysozoa</taxon>
        <taxon>Nematoda</taxon>
        <taxon>Chromadorea</taxon>
        <taxon>Rhabditida</taxon>
        <taxon>Tylenchina</taxon>
        <taxon>Cephalobomorpha</taxon>
        <taxon>Cephaloboidea</taxon>
        <taxon>Cephalobidae</taxon>
        <taxon>Acrobeloides</taxon>
    </lineage>
</organism>
<name>A0A914CSF1_9BILA</name>
<dbReference type="Pfam" id="PF22191">
    <property type="entry name" value="IBR_1"/>
    <property type="match status" value="1"/>
</dbReference>
<dbReference type="InterPro" id="IPR013083">
    <property type="entry name" value="Znf_RING/FYVE/PHD"/>
</dbReference>
<evidence type="ECO:0000256" key="4">
    <source>
        <dbReference type="ARBA" id="ARBA00022679"/>
    </source>
</evidence>
<dbReference type="InterPro" id="IPR048962">
    <property type="entry name" value="ARIH1-like_UBL"/>
</dbReference>
<evidence type="ECO:0000256" key="10">
    <source>
        <dbReference type="PROSITE-ProRule" id="PRU00175"/>
    </source>
</evidence>
<evidence type="ECO:0000256" key="8">
    <source>
        <dbReference type="ARBA" id="ARBA00022786"/>
    </source>
</evidence>
<dbReference type="PROSITE" id="PS50089">
    <property type="entry name" value="ZF_RING_2"/>
    <property type="match status" value="2"/>
</dbReference>
<dbReference type="SMART" id="SM00184">
    <property type="entry name" value="RING"/>
    <property type="match status" value="2"/>
</dbReference>
<protein>
    <recommendedName>
        <fullName evidence="3">RBR-type E3 ubiquitin transferase</fullName>
        <ecNumber evidence="3">2.3.2.31</ecNumber>
    </recommendedName>
</protein>
<evidence type="ECO:0000256" key="2">
    <source>
        <dbReference type="ARBA" id="ARBA00005884"/>
    </source>
</evidence>
<dbReference type="PROSITE" id="PS00518">
    <property type="entry name" value="ZF_RING_1"/>
    <property type="match status" value="1"/>
</dbReference>
<dbReference type="AlphaFoldDB" id="A0A914CSF1"/>
<evidence type="ECO:0000256" key="3">
    <source>
        <dbReference type="ARBA" id="ARBA00012251"/>
    </source>
</evidence>
<reference evidence="14" key="1">
    <citation type="submission" date="2022-11" db="UniProtKB">
        <authorList>
            <consortium name="WormBaseParasite"/>
        </authorList>
    </citation>
    <scope>IDENTIFICATION</scope>
</reference>
<dbReference type="InterPro" id="IPR001841">
    <property type="entry name" value="Znf_RING"/>
</dbReference>
<evidence type="ECO:0000256" key="5">
    <source>
        <dbReference type="ARBA" id="ARBA00022723"/>
    </source>
</evidence>
<feature type="domain" description="RING-type" evidence="12">
    <location>
        <begin position="109"/>
        <end position="316"/>
    </location>
</feature>
<dbReference type="Gene3D" id="3.30.40.10">
    <property type="entry name" value="Zinc/RING finger domain, C3HC4 (zinc finger)"/>
    <property type="match status" value="1"/>
</dbReference>
<accession>A0A914CSF1</accession>
<dbReference type="PROSITE" id="PS51873">
    <property type="entry name" value="TRIAD"/>
    <property type="match status" value="1"/>
</dbReference>
<feature type="domain" description="RING-type" evidence="11">
    <location>
        <begin position="270"/>
        <end position="312"/>
    </location>
</feature>
<evidence type="ECO:0000259" key="12">
    <source>
        <dbReference type="PROSITE" id="PS51873"/>
    </source>
</evidence>
<keyword evidence="9" id="KW-0862">Zinc</keyword>
<dbReference type="GO" id="GO:0008270">
    <property type="term" value="F:zinc ion binding"/>
    <property type="evidence" value="ECO:0007669"/>
    <property type="project" value="UniProtKB-KW"/>
</dbReference>
<keyword evidence="4" id="KW-0808">Transferase</keyword>
<keyword evidence="13" id="KW-1185">Reference proteome</keyword>
<dbReference type="Pfam" id="PF21235">
    <property type="entry name" value="UBA_ARI1"/>
    <property type="match status" value="1"/>
</dbReference>
<dbReference type="InterPro" id="IPR002867">
    <property type="entry name" value="IBR_dom"/>
</dbReference>
<keyword evidence="8" id="KW-0833">Ubl conjugation pathway</keyword>
<dbReference type="EC" id="2.3.2.31" evidence="3"/>
<dbReference type="Pfam" id="PF01485">
    <property type="entry name" value="IBR"/>
    <property type="match status" value="1"/>
</dbReference>
<evidence type="ECO:0000313" key="13">
    <source>
        <dbReference type="Proteomes" id="UP000887540"/>
    </source>
</evidence>
<evidence type="ECO:0000256" key="1">
    <source>
        <dbReference type="ARBA" id="ARBA00001798"/>
    </source>
</evidence>
<evidence type="ECO:0000313" key="14">
    <source>
        <dbReference type="WBParaSite" id="ACRNAN_scaffold1405.g13839.t1"/>
    </source>
</evidence>
<proteinExistence type="inferred from homology"/>